<dbReference type="STRING" id="13249.T1HF50"/>
<evidence type="ECO:0000313" key="1">
    <source>
        <dbReference type="EnsemblMetazoa" id="RPRC002672-PA"/>
    </source>
</evidence>
<protein>
    <submittedName>
        <fullName evidence="1">Uncharacterized protein</fullName>
    </submittedName>
</protein>
<dbReference type="PANTHER" id="PTHR31434:SF2">
    <property type="entry name" value="S PHASE CYCLIN A-ASSOCIATED PROTEIN IN THE ENDOPLASMIC RETICULUM"/>
    <property type="match status" value="1"/>
</dbReference>
<evidence type="ECO:0000313" key="2">
    <source>
        <dbReference type="Proteomes" id="UP000015103"/>
    </source>
</evidence>
<dbReference type="HOGENOM" id="CLU_1671506_0_0_1"/>
<dbReference type="eggNOG" id="KOG4722">
    <property type="taxonomic scope" value="Eukaryota"/>
</dbReference>
<reference evidence="1" key="1">
    <citation type="submission" date="2015-05" db="UniProtKB">
        <authorList>
            <consortium name="EnsemblMetazoa"/>
        </authorList>
    </citation>
    <scope>IDENTIFICATION</scope>
</reference>
<accession>T1HF50</accession>
<dbReference type="Proteomes" id="UP000015103">
    <property type="component" value="Unassembled WGS sequence"/>
</dbReference>
<dbReference type="EnsemblMetazoa" id="RPRC002672-RA">
    <property type="protein sequence ID" value="RPRC002672-PA"/>
    <property type="gene ID" value="RPRC002672"/>
</dbReference>
<name>T1HF50_RHOPR</name>
<dbReference type="AlphaFoldDB" id="T1HF50"/>
<organism evidence="1 2">
    <name type="scientific">Rhodnius prolixus</name>
    <name type="common">Triatomid bug</name>
    <dbReference type="NCBI Taxonomy" id="13249"/>
    <lineage>
        <taxon>Eukaryota</taxon>
        <taxon>Metazoa</taxon>
        <taxon>Ecdysozoa</taxon>
        <taxon>Arthropoda</taxon>
        <taxon>Hexapoda</taxon>
        <taxon>Insecta</taxon>
        <taxon>Pterygota</taxon>
        <taxon>Neoptera</taxon>
        <taxon>Paraneoptera</taxon>
        <taxon>Hemiptera</taxon>
        <taxon>Heteroptera</taxon>
        <taxon>Panheteroptera</taxon>
        <taxon>Cimicomorpha</taxon>
        <taxon>Reduviidae</taxon>
        <taxon>Triatominae</taxon>
        <taxon>Rhodnius</taxon>
    </lineage>
</organism>
<dbReference type="InParanoid" id="T1HF50"/>
<sequence>MEELQKRIQQKQEESARRHEENIELIRQKALEIGLHRSILDDPNCHEDTEAICNTPKDKSKASIKRKFKKIRMRLVQRGDEFLQECIVFQQDIEPKGFAPMVDMIQNLSAFAVDDLLLVEKNVRTVERMLTEVALMIEKKVSGRPFFFFINLVLRDRV</sequence>
<dbReference type="PANTHER" id="PTHR31434">
    <property type="entry name" value="S PHASE CYCLIN A-ASSOCIATED PROTEIN IN THE ENDOPLASMIC RETICULUM"/>
    <property type="match status" value="1"/>
</dbReference>
<proteinExistence type="predicted"/>
<dbReference type="VEuPathDB" id="VectorBase:RPRC002672"/>
<dbReference type="EMBL" id="ACPB03015483">
    <property type="status" value="NOT_ANNOTATED_CDS"/>
    <property type="molecule type" value="Genomic_DNA"/>
</dbReference>
<keyword evidence="2" id="KW-1185">Reference proteome</keyword>